<evidence type="ECO:0000256" key="1">
    <source>
        <dbReference type="SAM" id="MobiDB-lite"/>
    </source>
</evidence>
<reference evidence="2 3" key="1">
    <citation type="submission" date="2017-10" db="EMBL/GenBank/DDBJ databases">
        <title>Sedimentibacterium mangrovi gen. nov., sp. nov., a novel member of family Phyllobacteriacea isolated from mangrove sediment.</title>
        <authorList>
            <person name="Liao H."/>
            <person name="Tian Y."/>
        </authorList>
    </citation>
    <scope>NUCLEOTIDE SEQUENCE [LARGE SCALE GENOMIC DNA]</scope>
    <source>
        <strain evidence="2 3">X9-2-2</strain>
    </source>
</reference>
<gene>
    <name evidence="2" type="ORF">CSC94_06925</name>
</gene>
<sequence length="131" mass="14082">MARNARKNQIAGDTVAEGTSERPVSALKAPRRVSAPRQRRIGGRSTGSAKPSSNAPSPKRERLATKADQVLQALRSRKGASVEDVMKLTGWQAHSVRGFLSGTVRKKHGLDLVKRTDKAGVARYSIAAEPV</sequence>
<proteinExistence type="predicted"/>
<dbReference type="AlphaFoldDB" id="A0A2G1QPL7"/>
<feature type="compositionally biased region" description="Low complexity" evidence="1">
    <location>
        <begin position="48"/>
        <end position="57"/>
    </location>
</feature>
<evidence type="ECO:0008006" key="4">
    <source>
        <dbReference type="Google" id="ProtNLM"/>
    </source>
</evidence>
<dbReference type="InterPro" id="IPR021880">
    <property type="entry name" value="DUF3489"/>
</dbReference>
<dbReference type="Pfam" id="PF11994">
    <property type="entry name" value="DUF3489"/>
    <property type="match status" value="1"/>
</dbReference>
<name>A0A2G1QPL7_9HYPH</name>
<evidence type="ECO:0000313" key="3">
    <source>
        <dbReference type="Proteomes" id="UP000221168"/>
    </source>
</evidence>
<keyword evidence="3" id="KW-1185">Reference proteome</keyword>
<comment type="caution">
    <text evidence="2">The sequence shown here is derived from an EMBL/GenBank/DDBJ whole genome shotgun (WGS) entry which is preliminary data.</text>
</comment>
<feature type="region of interest" description="Disordered" evidence="1">
    <location>
        <begin position="1"/>
        <end position="66"/>
    </location>
</feature>
<dbReference type="EMBL" id="PDVP01000003">
    <property type="protein sequence ID" value="PHP67435.1"/>
    <property type="molecule type" value="Genomic_DNA"/>
</dbReference>
<evidence type="ECO:0000313" key="2">
    <source>
        <dbReference type="EMBL" id="PHP67435.1"/>
    </source>
</evidence>
<protein>
    <recommendedName>
        <fullName evidence="4">DUF3489 domain-containing protein</fullName>
    </recommendedName>
</protein>
<dbReference type="Proteomes" id="UP000221168">
    <property type="component" value="Unassembled WGS sequence"/>
</dbReference>
<accession>A0A2G1QPL7</accession>
<dbReference type="OrthoDB" id="7206991at2"/>
<organism evidence="2 3">
    <name type="scientific">Zhengella mangrovi</name>
    <dbReference type="NCBI Taxonomy" id="1982044"/>
    <lineage>
        <taxon>Bacteria</taxon>
        <taxon>Pseudomonadati</taxon>
        <taxon>Pseudomonadota</taxon>
        <taxon>Alphaproteobacteria</taxon>
        <taxon>Hyphomicrobiales</taxon>
        <taxon>Notoacmeibacteraceae</taxon>
        <taxon>Zhengella</taxon>
    </lineage>
</organism>